<reference evidence="2" key="1">
    <citation type="journal article" date="2021" name="Int. J. Syst. Evol. Microbiol.">
        <title>Actinocatenispora comari sp. nov., an endophytic actinomycete isolated from aerial parts of Comarum salesowianum.</title>
        <authorList>
            <person name="Oyunbileg N."/>
            <person name="Iizaka Y."/>
            <person name="Hamada M."/>
            <person name="Davaapurev B.O."/>
            <person name="Fukumoto A."/>
            <person name="Tsetseg B."/>
            <person name="Kato F."/>
            <person name="Tamura T."/>
            <person name="Batkhuu J."/>
            <person name="Anzai Y."/>
        </authorList>
    </citation>
    <scope>NUCLEOTIDE SEQUENCE [LARGE SCALE GENOMIC DNA]</scope>
    <source>
        <strain evidence="2">NUM-2625</strain>
    </source>
</reference>
<dbReference type="EMBL" id="BOPO01000037">
    <property type="protein sequence ID" value="GIL27088.1"/>
    <property type="molecule type" value="Genomic_DNA"/>
</dbReference>
<dbReference type="Proteomes" id="UP000614996">
    <property type="component" value="Unassembled WGS sequence"/>
</dbReference>
<organism evidence="1 2">
    <name type="scientific">Actinocatenispora comari</name>
    <dbReference type="NCBI Taxonomy" id="2807577"/>
    <lineage>
        <taxon>Bacteria</taxon>
        <taxon>Bacillati</taxon>
        <taxon>Actinomycetota</taxon>
        <taxon>Actinomycetes</taxon>
        <taxon>Micromonosporales</taxon>
        <taxon>Micromonosporaceae</taxon>
        <taxon>Actinocatenispora</taxon>
    </lineage>
</organism>
<keyword evidence="2" id="KW-1185">Reference proteome</keyword>
<dbReference type="RefSeq" id="WP_207124840.1">
    <property type="nucleotide sequence ID" value="NZ_BOPO01000037.1"/>
</dbReference>
<gene>
    <name evidence="1" type="ORF">NUM_23420</name>
</gene>
<name>A0A8J4AA28_9ACTN</name>
<evidence type="ECO:0000313" key="2">
    <source>
        <dbReference type="Proteomes" id="UP000614996"/>
    </source>
</evidence>
<protein>
    <recommendedName>
        <fullName evidence="3">DUF3592 domain-containing protein</fullName>
    </recommendedName>
</protein>
<accession>A0A8J4AA28</accession>
<evidence type="ECO:0008006" key="3">
    <source>
        <dbReference type="Google" id="ProtNLM"/>
    </source>
</evidence>
<dbReference type="AlphaFoldDB" id="A0A8J4AA28"/>
<evidence type="ECO:0000313" key="1">
    <source>
        <dbReference type="EMBL" id="GIL27088.1"/>
    </source>
</evidence>
<proteinExistence type="predicted"/>
<comment type="caution">
    <text evidence="1">The sequence shown here is derived from an EMBL/GenBank/DDBJ whole genome shotgun (WGS) entry which is preliminary data.</text>
</comment>
<sequence>MLVLIMFLAIAAAGAAFLLSNLVPMVRSARVRRTGTLVTGTVTGNDLKRVGNGGSWRIPTVGYTLDGHRYDARLANYTANAGLREGTAIRLAVAPKRPYRPVAVELSSWPTVYWSLIPLAVGVLGALCTGLR</sequence>